<protein>
    <submittedName>
        <fullName evidence="1">Uncharacterized protein</fullName>
    </submittedName>
</protein>
<reference evidence="1" key="1">
    <citation type="journal article" date="2020" name="Stud. Mycol.">
        <title>101 Dothideomycetes genomes: a test case for predicting lifestyles and emergence of pathogens.</title>
        <authorList>
            <person name="Haridas S."/>
            <person name="Albert R."/>
            <person name="Binder M."/>
            <person name="Bloem J."/>
            <person name="Labutti K."/>
            <person name="Salamov A."/>
            <person name="Andreopoulos B."/>
            <person name="Baker S."/>
            <person name="Barry K."/>
            <person name="Bills G."/>
            <person name="Bluhm B."/>
            <person name="Cannon C."/>
            <person name="Castanera R."/>
            <person name="Culley D."/>
            <person name="Daum C."/>
            <person name="Ezra D."/>
            <person name="Gonzalez J."/>
            <person name="Henrissat B."/>
            <person name="Kuo A."/>
            <person name="Liang C."/>
            <person name="Lipzen A."/>
            <person name="Lutzoni F."/>
            <person name="Magnuson J."/>
            <person name="Mondo S."/>
            <person name="Nolan M."/>
            <person name="Ohm R."/>
            <person name="Pangilinan J."/>
            <person name="Park H.-J."/>
            <person name="Ramirez L."/>
            <person name="Alfaro M."/>
            <person name="Sun H."/>
            <person name="Tritt A."/>
            <person name="Yoshinaga Y."/>
            <person name="Zwiers L.-H."/>
            <person name="Turgeon B."/>
            <person name="Goodwin S."/>
            <person name="Spatafora J."/>
            <person name="Crous P."/>
            <person name="Grigoriev I."/>
        </authorList>
    </citation>
    <scope>NUCLEOTIDE SEQUENCE</scope>
    <source>
        <strain evidence="1">CBS 110217</strain>
    </source>
</reference>
<evidence type="ECO:0000313" key="2">
    <source>
        <dbReference type="Proteomes" id="UP000799777"/>
    </source>
</evidence>
<proteinExistence type="predicted"/>
<evidence type="ECO:0000313" key="1">
    <source>
        <dbReference type="EMBL" id="KAF2024491.1"/>
    </source>
</evidence>
<name>A0A9P4GYP9_9PLEO</name>
<dbReference type="Proteomes" id="UP000799777">
    <property type="component" value="Unassembled WGS sequence"/>
</dbReference>
<dbReference type="AlphaFoldDB" id="A0A9P4GYP9"/>
<dbReference type="EMBL" id="ML978294">
    <property type="protein sequence ID" value="KAF2024491.1"/>
    <property type="molecule type" value="Genomic_DNA"/>
</dbReference>
<gene>
    <name evidence="1" type="ORF">EK21DRAFT_117749</name>
</gene>
<keyword evidence="2" id="KW-1185">Reference proteome</keyword>
<organism evidence="1 2">
    <name type="scientific">Setomelanomma holmii</name>
    <dbReference type="NCBI Taxonomy" id="210430"/>
    <lineage>
        <taxon>Eukaryota</taxon>
        <taxon>Fungi</taxon>
        <taxon>Dikarya</taxon>
        <taxon>Ascomycota</taxon>
        <taxon>Pezizomycotina</taxon>
        <taxon>Dothideomycetes</taxon>
        <taxon>Pleosporomycetidae</taxon>
        <taxon>Pleosporales</taxon>
        <taxon>Pleosporineae</taxon>
        <taxon>Phaeosphaeriaceae</taxon>
        <taxon>Setomelanomma</taxon>
    </lineage>
</organism>
<accession>A0A9P4GYP9</accession>
<comment type="caution">
    <text evidence="1">The sequence shown here is derived from an EMBL/GenBank/DDBJ whole genome shotgun (WGS) entry which is preliminary data.</text>
</comment>
<sequence>MPRNRTAKSTQIPISTTQQEFSDLIVWLLIDDESSNGNRVDGPFIDADRDHLPSRLKAVWANNALPSEPFEPQVLFSRKLESNKKVEDAIRAAGSKELPLYSVRELDVYGTELAKETLPNCGSNIAEISMRFDPSSEGGSQIYRLDTFVD</sequence>